<feature type="domain" description="TauD/TfdA-like" evidence="5">
    <location>
        <begin position="38"/>
        <end position="232"/>
    </location>
</feature>
<feature type="domain" description="Glucosamine/galactosamine-6-phosphate isomerase" evidence="4">
    <location>
        <begin position="673"/>
        <end position="829"/>
    </location>
</feature>
<keyword evidence="1" id="KW-0560">Oxidoreductase</keyword>
<evidence type="ECO:0000313" key="7">
    <source>
        <dbReference type="EMBL" id="CAI3984929.1"/>
    </source>
</evidence>
<dbReference type="InterPro" id="IPR006148">
    <property type="entry name" value="Glc/Gal-6P_isomerase"/>
</dbReference>
<dbReference type="EMBL" id="CAMXCT020000935">
    <property type="protein sequence ID" value="CAL1138304.1"/>
    <property type="molecule type" value="Genomic_DNA"/>
</dbReference>
<keyword evidence="3" id="KW-0472">Membrane</keyword>
<evidence type="ECO:0000259" key="6">
    <source>
        <dbReference type="Pfam" id="PF03109"/>
    </source>
</evidence>
<sequence length="1265" mass="142347">MRIGNTYDPVTKRITSLNAFDPLLPPGGSSQYRPCDRKPGWHTDSVYRKDAPIGSLLYCRQTPPEGGATCFADTVSALAALPLEKQEKLKKLECLCSQTHHDAKINKTSPDFPTLTPEQRKQSPAQRVPMVLEHPLQKRLSLYGMNGGTCRVLPREAKVTDEELDRYELDALEHESVQEEWRSLLPFVTDARFTVKWEWQVGDLVLWDNRCTMHCATGFDRERYTREMWRTTLTKDRSDAAKLLDAMVLTHRICRFACCSKQWISKQWTFAPTDRKISALAALASSQLVRQEQPVESWKSAGRWATQDQQFYRGCCGASRYARGTCADARFSECEMAIGPGSSGLGRPASQEVTRLYQKRRTQRPLRKSEIPEDYRAAGVIFYTLDRAKQLCKLLLAVEERRVSFRELGVGSGSGQKRVLLFPQGKREPEDEGDYLATARREFIEETGDPSNLARHLKGELGRTWYVAAKMAVVFCEVPSEEATMDAFKVSAPAKPAPKARRQQARKQEKEAHQKKALPLQPVWVDVSDLRSAMKPSDTGEVKTEIGPFYLFPVSRKFFQIAEVSRWLGWADAARSTSRYRGYRGYRGLRLARVRKAAEVPAMPLDPCCPMHLEHRPMHLEHDVARSRSAERSESRTSSSADLVLLSENEVQRAFKGSEFTLDGRRTVIVLPNEEEVLETIAEETATLACTAIEEKGAFSLCVPGSFGPKDGKDFEGAKLIAKSLQILSQEDLQFDKWHVFFAGDRLDSQESFLLAKEWIDSSKIPGSQVHPIPQLPGAAEGAAAQYTAEICMQDESVLMDSEEGLPALDLLLLDMAADGTVGRLRPDSSGPREVWRSTRFGVAIEVILAILMLNCILQLRCLLPPRSTLAQLLIWPVQAIYTAEYTAVLFAPLICCLTLWTWHQLQLPEHQGPAGQRIHRLLKSSLWISLVVVGITAILDSDLTVRIVALVVYLPASTISLVFSGNRFQRTRRMLSTWRVFLPLICEYKLMSWWLRFASLDPTDGAYFAGLHEKYAPKVMNLLVKQGGIFVKIGQMLSLLPKGVLPEPYLREFQTLQTRVPPRPGSEVRQLISEALGEPLESAFSDFDDVPIGSASIGQVHKATLRLRGLEVVIKVQYPEVSRSIAADFANAERIVWLLDKSKVDDAREARKHHLEELDFQQEASNLLRVRQGLSQKFPEVKVPEPILEFCRPTVLVMTRLEGHSLLDAIMDMAEAIATMKGKTVEDLIAEFARSNKDKDLAWTTGNHGKPREPTGNGPWKFLE</sequence>
<evidence type="ECO:0000256" key="1">
    <source>
        <dbReference type="ARBA" id="ARBA00023002"/>
    </source>
</evidence>
<dbReference type="InterPro" id="IPR042098">
    <property type="entry name" value="TauD-like_sf"/>
</dbReference>
<proteinExistence type="predicted"/>
<evidence type="ECO:0000259" key="5">
    <source>
        <dbReference type="Pfam" id="PF02668"/>
    </source>
</evidence>
<feature type="transmembrane region" description="Helical" evidence="3">
    <location>
        <begin position="880"/>
        <end position="901"/>
    </location>
</feature>
<feature type="region of interest" description="Disordered" evidence="2">
    <location>
        <begin position="106"/>
        <end position="126"/>
    </location>
</feature>
<keyword evidence="8" id="KW-0418">Kinase</keyword>
<dbReference type="SUPFAM" id="SSF55811">
    <property type="entry name" value="Nudix"/>
    <property type="match status" value="1"/>
</dbReference>
<dbReference type="Pfam" id="PF02668">
    <property type="entry name" value="TauD"/>
    <property type="match status" value="1"/>
</dbReference>
<dbReference type="SUPFAM" id="SSF56112">
    <property type="entry name" value="Protein kinase-like (PK-like)"/>
    <property type="match status" value="1"/>
</dbReference>
<dbReference type="InterPro" id="IPR003819">
    <property type="entry name" value="TauD/TfdA-like"/>
</dbReference>
<keyword evidence="3" id="KW-0812">Transmembrane</keyword>
<dbReference type="InterPro" id="IPR011009">
    <property type="entry name" value="Kinase-like_dom_sf"/>
</dbReference>
<feature type="transmembrane region" description="Helical" evidence="3">
    <location>
        <begin position="946"/>
        <end position="965"/>
    </location>
</feature>
<dbReference type="InterPro" id="IPR015797">
    <property type="entry name" value="NUDIX_hydrolase-like_dom_sf"/>
</dbReference>
<dbReference type="Gene3D" id="3.60.130.10">
    <property type="entry name" value="Clavaminate synthase-like"/>
    <property type="match status" value="1"/>
</dbReference>
<dbReference type="GO" id="GO:0016301">
    <property type="term" value="F:kinase activity"/>
    <property type="evidence" value="ECO:0007669"/>
    <property type="project" value="UniProtKB-KW"/>
</dbReference>
<dbReference type="OrthoDB" id="10260614at2759"/>
<protein>
    <submittedName>
        <fullName evidence="8">ABC1 atypical kinase-like domain-containing protein</fullName>
    </submittedName>
</protein>
<reference evidence="8 9" key="2">
    <citation type="submission" date="2024-05" db="EMBL/GenBank/DDBJ databases">
        <authorList>
            <person name="Chen Y."/>
            <person name="Shah S."/>
            <person name="Dougan E. K."/>
            <person name="Thang M."/>
            <person name="Chan C."/>
        </authorList>
    </citation>
    <scope>NUCLEOTIDE SEQUENCE [LARGE SCALE GENOMIC DNA]</scope>
</reference>
<dbReference type="Pfam" id="PF01182">
    <property type="entry name" value="Glucosamine_iso"/>
    <property type="match status" value="1"/>
</dbReference>
<gene>
    <name evidence="7" type="ORF">C1SCF055_LOCUS12422</name>
</gene>
<dbReference type="Pfam" id="PF03109">
    <property type="entry name" value="ABC1"/>
    <property type="match status" value="1"/>
</dbReference>
<dbReference type="GO" id="GO:0016491">
    <property type="term" value="F:oxidoreductase activity"/>
    <property type="evidence" value="ECO:0007669"/>
    <property type="project" value="UniProtKB-KW"/>
</dbReference>
<dbReference type="InterPro" id="IPR004147">
    <property type="entry name" value="ABC1_dom"/>
</dbReference>
<comment type="caution">
    <text evidence="7">The sequence shown here is derived from an EMBL/GenBank/DDBJ whole genome shotgun (WGS) entry which is preliminary data.</text>
</comment>
<dbReference type="PANTHER" id="PTHR43173">
    <property type="entry name" value="ABC1 FAMILY PROTEIN"/>
    <property type="match status" value="1"/>
</dbReference>
<dbReference type="InterPro" id="IPR037171">
    <property type="entry name" value="NagB/RpiA_transferase-like"/>
</dbReference>
<dbReference type="SUPFAM" id="SSF100950">
    <property type="entry name" value="NagB/RpiA/CoA transferase-like"/>
    <property type="match status" value="1"/>
</dbReference>
<reference evidence="7" key="1">
    <citation type="submission" date="2022-10" db="EMBL/GenBank/DDBJ databases">
        <authorList>
            <person name="Chen Y."/>
            <person name="Dougan E. K."/>
            <person name="Chan C."/>
            <person name="Rhodes N."/>
            <person name="Thang M."/>
        </authorList>
    </citation>
    <scope>NUCLEOTIDE SEQUENCE</scope>
</reference>
<dbReference type="CDD" id="cd05121">
    <property type="entry name" value="ABC1_ADCK3-like"/>
    <property type="match status" value="1"/>
</dbReference>
<dbReference type="GO" id="GO:0005975">
    <property type="term" value="P:carbohydrate metabolic process"/>
    <property type="evidence" value="ECO:0007669"/>
    <property type="project" value="InterPro"/>
</dbReference>
<feature type="region of interest" description="Disordered" evidence="2">
    <location>
        <begin position="1242"/>
        <end position="1265"/>
    </location>
</feature>
<keyword evidence="3" id="KW-1133">Transmembrane helix</keyword>
<dbReference type="EMBL" id="CAMXCT010000935">
    <property type="protein sequence ID" value="CAI3984929.1"/>
    <property type="molecule type" value="Genomic_DNA"/>
</dbReference>
<evidence type="ECO:0000313" key="8">
    <source>
        <dbReference type="EMBL" id="CAL4772241.1"/>
    </source>
</evidence>
<dbReference type="Gene3D" id="3.90.79.10">
    <property type="entry name" value="Nucleoside Triphosphate Pyrophosphohydrolase"/>
    <property type="match status" value="1"/>
</dbReference>
<dbReference type="Proteomes" id="UP001152797">
    <property type="component" value="Unassembled WGS sequence"/>
</dbReference>
<feature type="region of interest" description="Disordered" evidence="2">
    <location>
        <begin position="490"/>
        <end position="514"/>
    </location>
</feature>
<dbReference type="Gene3D" id="3.40.50.1360">
    <property type="match status" value="1"/>
</dbReference>
<accession>A0A9P1C4K6</accession>
<dbReference type="SUPFAM" id="SSF51197">
    <property type="entry name" value="Clavaminate synthase-like"/>
    <property type="match status" value="1"/>
</dbReference>
<dbReference type="InterPro" id="IPR051130">
    <property type="entry name" value="Mito_struct-func_regulator"/>
</dbReference>
<evidence type="ECO:0000256" key="3">
    <source>
        <dbReference type="SAM" id="Phobius"/>
    </source>
</evidence>
<organism evidence="7">
    <name type="scientific">Cladocopium goreaui</name>
    <dbReference type="NCBI Taxonomy" id="2562237"/>
    <lineage>
        <taxon>Eukaryota</taxon>
        <taxon>Sar</taxon>
        <taxon>Alveolata</taxon>
        <taxon>Dinophyceae</taxon>
        <taxon>Suessiales</taxon>
        <taxon>Symbiodiniaceae</taxon>
        <taxon>Cladocopium</taxon>
    </lineage>
</organism>
<evidence type="ECO:0000256" key="2">
    <source>
        <dbReference type="SAM" id="MobiDB-lite"/>
    </source>
</evidence>
<keyword evidence="8" id="KW-0808">Transferase</keyword>
<keyword evidence="9" id="KW-1185">Reference proteome</keyword>
<dbReference type="AlphaFoldDB" id="A0A9P1C4K6"/>
<evidence type="ECO:0000259" key="4">
    <source>
        <dbReference type="Pfam" id="PF01182"/>
    </source>
</evidence>
<dbReference type="PANTHER" id="PTHR43173:SF34">
    <property type="entry name" value="ABC1 ATYPICAL KINASE-LIKE DOMAIN-CONTAINING PROTEIN"/>
    <property type="match status" value="1"/>
</dbReference>
<dbReference type="EMBL" id="CAMXCT030000935">
    <property type="protein sequence ID" value="CAL4772241.1"/>
    <property type="molecule type" value="Genomic_DNA"/>
</dbReference>
<feature type="domain" description="ABC1 atypical kinase-like" evidence="6">
    <location>
        <begin position="1057"/>
        <end position="1210"/>
    </location>
</feature>
<name>A0A9P1C4K6_9DINO</name>
<evidence type="ECO:0000313" key="9">
    <source>
        <dbReference type="Proteomes" id="UP001152797"/>
    </source>
</evidence>
<feature type="transmembrane region" description="Helical" evidence="3">
    <location>
        <begin position="922"/>
        <end position="940"/>
    </location>
</feature>